<name>A0A7D5SVV1_9EURY</name>
<dbReference type="AlphaFoldDB" id="A0A7D5SVV1"/>
<dbReference type="GeneID" id="56083641"/>
<dbReference type="Gene3D" id="6.10.30.10">
    <property type="match status" value="1"/>
</dbReference>
<accession>A0A7D5SVV1</accession>
<dbReference type="InterPro" id="IPR002878">
    <property type="entry name" value="ChsH2_C"/>
</dbReference>
<sequence>MSEKARDGAFDDWLDAVEDGESYYVECANGHGWLPPRRVCPDCGSRELAETPLPDSGEVATFTEVSVATPQFSADTPYVTAIVDYGPVRVTGLLRGVDPDEVDVGMPVGIDVGERETTGDRAVVFRPR</sequence>
<feature type="domain" description="ChsH2 C-terminal OB-fold" evidence="1">
    <location>
        <begin position="51"/>
        <end position="109"/>
    </location>
</feature>
<dbReference type="InterPro" id="IPR012340">
    <property type="entry name" value="NA-bd_OB-fold"/>
</dbReference>
<dbReference type="Proteomes" id="UP000509346">
    <property type="component" value="Chromosome"/>
</dbReference>
<dbReference type="PANTHER" id="PTHR34075:SF5">
    <property type="entry name" value="BLR3430 PROTEIN"/>
    <property type="match status" value="1"/>
</dbReference>
<gene>
    <name evidence="2" type="ORF">HZS54_13590</name>
</gene>
<evidence type="ECO:0000259" key="1">
    <source>
        <dbReference type="Pfam" id="PF01796"/>
    </source>
</evidence>
<dbReference type="RefSeq" id="WP_179917660.1">
    <property type="nucleotide sequence ID" value="NZ_CP058909.1"/>
</dbReference>
<dbReference type="EMBL" id="CP058909">
    <property type="protein sequence ID" value="QLH82587.1"/>
    <property type="molecule type" value="Genomic_DNA"/>
</dbReference>
<reference evidence="2 3" key="1">
    <citation type="submission" date="2020-07" db="EMBL/GenBank/DDBJ databases">
        <title>Halosimplex litoreum sp. nov. and Halosimplex rubrum sp. nov., isolated from different salt environments.</title>
        <authorList>
            <person name="Cui H."/>
        </authorList>
    </citation>
    <scope>NUCLEOTIDE SEQUENCE [LARGE SCALE GENOMIC DNA]</scope>
    <source>
        <strain evidence="2 3">R2</strain>
    </source>
</reference>
<evidence type="ECO:0000313" key="3">
    <source>
        <dbReference type="Proteomes" id="UP000509346"/>
    </source>
</evidence>
<evidence type="ECO:0000313" key="2">
    <source>
        <dbReference type="EMBL" id="QLH82587.1"/>
    </source>
</evidence>
<organism evidence="2 3">
    <name type="scientific">Halosimplex pelagicum</name>
    <dbReference type="NCBI Taxonomy" id="869886"/>
    <lineage>
        <taxon>Archaea</taxon>
        <taxon>Methanobacteriati</taxon>
        <taxon>Methanobacteriota</taxon>
        <taxon>Stenosarchaea group</taxon>
        <taxon>Halobacteria</taxon>
        <taxon>Halobacteriales</taxon>
        <taxon>Haloarculaceae</taxon>
        <taxon>Halosimplex</taxon>
    </lineage>
</organism>
<keyword evidence="3" id="KW-1185">Reference proteome</keyword>
<proteinExistence type="predicted"/>
<dbReference type="PANTHER" id="PTHR34075">
    <property type="entry name" value="BLR3430 PROTEIN"/>
    <property type="match status" value="1"/>
</dbReference>
<dbReference type="Pfam" id="PF01796">
    <property type="entry name" value="OB_ChsH2_C"/>
    <property type="match status" value="1"/>
</dbReference>
<dbReference type="KEGG" id="hpel:HZS54_13590"/>
<dbReference type="SUPFAM" id="SSF50249">
    <property type="entry name" value="Nucleic acid-binding proteins"/>
    <property type="match status" value="1"/>
</dbReference>
<dbReference type="InterPro" id="IPR052513">
    <property type="entry name" value="Thioester_dehydratase-like"/>
</dbReference>
<dbReference type="OrthoDB" id="9573at2157"/>
<protein>
    <submittedName>
        <fullName evidence="2">OB-fold domain-containing protein</fullName>
    </submittedName>
</protein>